<evidence type="ECO:0000259" key="5">
    <source>
        <dbReference type="PROSITE" id="PS50026"/>
    </source>
</evidence>
<comment type="caution">
    <text evidence="2">Lacks conserved residue(s) required for the propagation of feature annotation.</text>
</comment>
<evidence type="ECO:0000256" key="3">
    <source>
        <dbReference type="SAM" id="SignalP"/>
    </source>
</evidence>
<protein>
    <submittedName>
        <fullName evidence="7">Uncharacterized protein LOC110979762 isoform X1</fullName>
    </submittedName>
</protein>
<dbReference type="InterPro" id="IPR035914">
    <property type="entry name" value="Sperma_CUB_dom_sf"/>
</dbReference>
<keyword evidence="6" id="KW-1185">Reference proteome</keyword>
<feature type="chain" id="PRO_5034264158" evidence="3">
    <location>
        <begin position="20"/>
        <end position="250"/>
    </location>
</feature>
<evidence type="ECO:0000256" key="2">
    <source>
        <dbReference type="PROSITE-ProRule" id="PRU00076"/>
    </source>
</evidence>
<dbReference type="PROSITE" id="PS01180">
    <property type="entry name" value="CUB"/>
    <property type="match status" value="1"/>
</dbReference>
<proteinExistence type="predicted"/>
<keyword evidence="3" id="KW-0732">Signal</keyword>
<feature type="domain" description="CUB" evidence="4">
    <location>
        <begin position="64"/>
        <end position="195"/>
    </location>
</feature>
<dbReference type="Gene3D" id="2.60.120.290">
    <property type="entry name" value="Spermadhesin, CUB domain"/>
    <property type="match status" value="1"/>
</dbReference>
<keyword evidence="2" id="KW-0245">EGF-like domain</keyword>
<dbReference type="InterPro" id="IPR000742">
    <property type="entry name" value="EGF"/>
</dbReference>
<dbReference type="Gene3D" id="2.10.25.10">
    <property type="entry name" value="Laminin"/>
    <property type="match status" value="1"/>
</dbReference>
<evidence type="ECO:0000313" key="6">
    <source>
        <dbReference type="Proteomes" id="UP000694845"/>
    </source>
</evidence>
<dbReference type="AlphaFoldDB" id="A0A8B7YGH7"/>
<dbReference type="Proteomes" id="UP000694845">
    <property type="component" value="Unplaced"/>
</dbReference>
<dbReference type="RefSeq" id="XP_022091500.1">
    <property type="nucleotide sequence ID" value="XM_022235808.1"/>
</dbReference>
<evidence type="ECO:0000259" key="4">
    <source>
        <dbReference type="PROSITE" id="PS01180"/>
    </source>
</evidence>
<accession>A0A8B7YGH7</accession>
<evidence type="ECO:0000256" key="1">
    <source>
        <dbReference type="ARBA" id="ARBA00023157"/>
    </source>
</evidence>
<dbReference type="KEGG" id="aplc:110979762"/>
<dbReference type="PROSITE" id="PS50026">
    <property type="entry name" value="EGF_3"/>
    <property type="match status" value="1"/>
</dbReference>
<sequence>MNTGHKILIPLAIIFITYCILESSGTECETNLCPNNNKCFVRNVPNQPSYVCECTRPGYQGYDCTQTLNNQIIETCYGEGCKTGSYESPGYTTTGYSNNERVLVLLYIPWATEIRFSFAQNFQIERNADELFVGSGLYVPHSELAQGNALNPRLYFFDGFRAPSPFSVYNDTAFVYFVSDREQTYAGFNIFWNATVADPPTTPEVAEATTDPPSTVTDMTTQSAASATVFKSGLVTTVLITLFATILAQM</sequence>
<name>A0A8B7YGH7_ACAPL</name>
<dbReference type="GeneID" id="110979762"/>
<feature type="domain" description="EGF-like" evidence="5">
    <location>
        <begin position="24"/>
        <end position="65"/>
    </location>
</feature>
<dbReference type="SUPFAM" id="SSF49854">
    <property type="entry name" value="Spermadhesin, CUB domain"/>
    <property type="match status" value="1"/>
</dbReference>
<evidence type="ECO:0000313" key="7">
    <source>
        <dbReference type="RefSeq" id="XP_022091500.1"/>
    </source>
</evidence>
<dbReference type="OrthoDB" id="5967416at2759"/>
<dbReference type="InterPro" id="IPR000859">
    <property type="entry name" value="CUB_dom"/>
</dbReference>
<organism evidence="6 7">
    <name type="scientific">Acanthaster planci</name>
    <name type="common">Crown-of-thorns starfish</name>
    <dbReference type="NCBI Taxonomy" id="133434"/>
    <lineage>
        <taxon>Eukaryota</taxon>
        <taxon>Metazoa</taxon>
        <taxon>Echinodermata</taxon>
        <taxon>Eleutherozoa</taxon>
        <taxon>Asterozoa</taxon>
        <taxon>Asteroidea</taxon>
        <taxon>Valvatacea</taxon>
        <taxon>Valvatida</taxon>
        <taxon>Acanthasteridae</taxon>
        <taxon>Acanthaster</taxon>
    </lineage>
</organism>
<feature type="signal peptide" evidence="3">
    <location>
        <begin position="1"/>
        <end position="19"/>
    </location>
</feature>
<keyword evidence="1" id="KW-1015">Disulfide bond</keyword>
<gene>
    <name evidence="7" type="primary">LOC110979762</name>
</gene>
<reference evidence="7" key="1">
    <citation type="submission" date="2025-08" db="UniProtKB">
        <authorList>
            <consortium name="RefSeq"/>
        </authorList>
    </citation>
    <scope>IDENTIFICATION</scope>
</reference>